<dbReference type="Gene3D" id="2.60.450.10">
    <property type="entry name" value="Lipopolysaccharide (LPS) transport protein A like domain"/>
    <property type="match status" value="1"/>
</dbReference>
<dbReference type="InterPro" id="IPR026265">
    <property type="entry name" value="LptC"/>
</dbReference>
<dbReference type="AlphaFoldDB" id="A0A382MSR7"/>
<dbReference type="InterPro" id="IPR010664">
    <property type="entry name" value="LipoPS_assembly_LptC-rel"/>
</dbReference>
<keyword evidence="1" id="KW-1133">Transmembrane helix</keyword>
<gene>
    <name evidence="2" type="ORF">METZ01_LOCUS304783</name>
</gene>
<reference evidence="2" key="1">
    <citation type="submission" date="2018-05" db="EMBL/GenBank/DDBJ databases">
        <authorList>
            <person name="Lanie J.A."/>
            <person name="Ng W.-L."/>
            <person name="Kazmierczak K.M."/>
            <person name="Andrzejewski T.M."/>
            <person name="Davidsen T.M."/>
            <person name="Wayne K.J."/>
            <person name="Tettelin H."/>
            <person name="Glass J.I."/>
            <person name="Rusch D."/>
            <person name="Podicherti R."/>
            <person name="Tsui H.-C.T."/>
            <person name="Winkler M.E."/>
        </authorList>
    </citation>
    <scope>NUCLEOTIDE SEQUENCE</scope>
</reference>
<dbReference type="EMBL" id="UINC01095666">
    <property type="protein sequence ID" value="SVC51929.1"/>
    <property type="molecule type" value="Genomic_DNA"/>
</dbReference>
<feature type="transmembrane region" description="Helical" evidence="1">
    <location>
        <begin position="9"/>
        <end position="26"/>
    </location>
</feature>
<feature type="non-terminal residue" evidence="2">
    <location>
        <position position="304"/>
    </location>
</feature>
<dbReference type="GO" id="GO:0005886">
    <property type="term" value="C:plasma membrane"/>
    <property type="evidence" value="ECO:0007669"/>
    <property type="project" value="InterPro"/>
</dbReference>
<keyword evidence="1" id="KW-0472">Membrane</keyword>
<organism evidence="2">
    <name type="scientific">marine metagenome</name>
    <dbReference type="NCBI Taxonomy" id="408172"/>
    <lineage>
        <taxon>unclassified sequences</taxon>
        <taxon>metagenomes</taxon>
        <taxon>ecological metagenomes</taxon>
    </lineage>
</organism>
<evidence type="ECO:0000256" key="1">
    <source>
        <dbReference type="SAM" id="Phobius"/>
    </source>
</evidence>
<dbReference type="Pfam" id="PF06835">
    <property type="entry name" value="LptC"/>
    <property type="match status" value="1"/>
</dbReference>
<evidence type="ECO:0000313" key="2">
    <source>
        <dbReference type="EMBL" id="SVC51929.1"/>
    </source>
</evidence>
<sequence length="304" mass="34147">MAAFQIRKIQSIIVFIIVLIAILWLFQDNITKISMFQKNIQQSDNIKEEINEAAYLEKIDNFVIKEYSNDQLLLHILEAEEYSRKTNKPAVLHNVKVVTYDEFGQQGVVLTSNRAEILESDEILFKGKVNIQSKNDVSHEIKTESLKLLSNTGQIESNREITYLGENTVITAQDGMQMNIDDDTMSLIGKTVINQDSGSVIETANLFVSYGGGEKLYKSKEKTLYNSNDNKISADKGIDLNMNDNLMKLFGQVEILNSGGSTMGGSTVESYNLIVDQSNGGEVYKSNDSTHYQTKVSDIRAKRM</sequence>
<proteinExistence type="predicted"/>
<name>A0A382MSR7_9ZZZZ</name>
<evidence type="ECO:0008006" key="3">
    <source>
        <dbReference type="Google" id="ProtNLM"/>
    </source>
</evidence>
<dbReference type="GO" id="GO:0015221">
    <property type="term" value="F:lipopolysaccharide transmembrane transporter activity"/>
    <property type="evidence" value="ECO:0007669"/>
    <property type="project" value="InterPro"/>
</dbReference>
<dbReference type="NCBIfam" id="TIGR04409">
    <property type="entry name" value="LptC_YrbK"/>
    <property type="match status" value="1"/>
</dbReference>
<protein>
    <recommendedName>
        <fullName evidence="3">LPS export ABC transporter periplasmic protein LptC</fullName>
    </recommendedName>
</protein>
<keyword evidence="1" id="KW-0812">Transmembrane</keyword>
<accession>A0A382MSR7</accession>